<gene>
    <name evidence="2" type="ORF">LSCM1_08121</name>
</gene>
<accession>A0A836HP47</accession>
<organism evidence="2 3">
    <name type="scientific">Leishmania martiniquensis</name>
    <dbReference type="NCBI Taxonomy" id="1580590"/>
    <lineage>
        <taxon>Eukaryota</taxon>
        <taxon>Discoba</taxon>
        <taxon>Euglenozoa</taxon>
        <taxon>Kinetoplastea</taxon>
        <taxon>Metakinetoplastina</taxon>
        <taxon>Trypanosomatida</taxon>
        <taxon>Trypanosomatidae</taxon>
        <taxon>Leishmaniinae</taxon>
        <taxon>Leishmania</taxon>
    </lineage>
</organism>
<dbReference type="Proteomes" id="UP000673552">
    <property type="component" value="Chromosome 3"/>
</dbReference>
<dbReference type="KEGG" id="lmat:92517973"/>
<evidence type="ECO:0000313" key="2">
    <source>
        <dbReference type="EMBL" id="KAG5487755.1"/>
    </source>
</evidence>
<sequence length="397" mass="45430">MWPRIRLLQTLFQQKGAAAPAAGALSSSSSAGTPPQSPAPSPAADNERSLLRHLIPMRVYSSGPPSLYLRHAFLHRDRLVRRFLGALEAVPLPSLPRMLLAEGIQRMLEGDTPQRELRALFEDAEVECRKMLLHMDVSEGGHRRYHDPRTNPHDREAWHAVAHDPLRRLLAYELCAACSHYARLMAVSSNPHAPAAVVVRNVIASDMRRDNLLVKVTLEYEKHPRNVETGERVGEAMPRVVDEVMKELLLLERDAFGCFRFDPRGDNHHLVHCLKLADMTKTRRSYSIMLDPLMHKYGNYCVECVEVYKGRWRQYRVHCGPEDHRIDPELPPFEMVVANDPITGGALNMVVHYDEPICLRHKHSSREEKGNFGHTEVFELAIEAKNRSLWEQYFLDR</sequence>
<reference evidence="2 3" key="1">
    <citation type="submission" date="2021-03" db="EMBL/GenBank/DDBJ databases">
        <title>Leishmania (Mundinia) martiniquensis Genome sequencing and assembly.</title>
        <authorList>
            <person name="Almutairi H."/>
            <person name="Gatherer D."/>
        </authorList>
    </citation>
    <scope>NUCLEOTIDE SEQUENCE [LARGE SCALE GENOMIC DNA]</scope>
    <source>
        <strain evidence="2">LSCM1</strain>
    </source>
</reference>
<feature type="region of interest" description="Disordered" evidence="1">
    <location>
        <begin position="22"/>
        <end position="46"/>
    </location>
</feature>
<dbReference type="AlphaFoldDB" id="A0A836HP47"/>
<proteinExistence type="predicted"/>
<dbReference type="OrthoDB" id="275730at2759"/>
<name>A0A836HP47_9TRYP</name>
<dbReference type="RefSeq" id="XP_067181566.1">
    <property type="nucleotide sequence ID" value="XM_067325461.1"/>
</dbReference>
<keyword evidence="3" id="KW-1185">Reference proteome</keyword>
<evidence type="ECO:0000313" key="3">
    <source>
        <dbReference type="Proteomes" id="UP000673552"/>
    </source>
</evidence>
<comment type="caution">
    <text evidence="2">The sequence shown here is derived from an EMBL/GenBank/DDBJ whole genome shotgun (WGS) entry which is preliminary data.</text>
</comment>
<dbReference type="GeneID" id="92517973"/>
<protein>
    <submittedName>
        <fullName evidence="2">Uncharacterized protein</fullName>
    </submittedName>
</protein>
<dbReference type="EMBL" id="JAFEUZ010000003">
    <property type="protein sequence ID" value="KAG5487755.1"/>
    <property type="molecule type" value="Genomic_DNA"/>
</dbReference>
<feature type="compositionally biased region" description="Low complexity" evidence="1">
    <location>
        <begin position="22"/>
        <end position="34"/>
    </location>
</feature>
<evidence type="ECO:0000256" key="1">
    <source>
        <dbReference type="SAM" id="MobiDB-lite"/>
    </source>
</evidence>